<keyword evidence="4 11" id="KW-0032">Aminotransferase</keyword>
<evidence type="ECO:0000259" key="10">
    <source>
        <dbReference type="Pfam" id="PF00155"/>
    </source>
</evidence>
<accession>A0A0G0Q912</accession>
<evidence type="ECO:0000256" key="8">
    <source>
        <dbReference type="ARBA" id="ARBA00023102"/>
    </source>
</evidence>
<comment type="pathway">
    <text evidence="1">Amino-acid biosynthesis; L-histidine biosynthesis; L-histidine from 5-phospho-alpha-D-ribose 1-diphosphate: step 7/9.</text>
</comment>
<protein>
    <recommendedName>
        <fullName evidence="3">histidinol-phosphate transaminase</fullName>
        <ecNumber evidence="3">2.6.1.9</ecNumber>
    </recommendedName>
</protein>
<dbReference type="Gene3D" id="3.40.640.10">
    <property type="entry name" value="Type I PLP-dependent aspartate aminotransferase-like (Major domain)"/>
    <property type="match status" value="1"/>
</dbReference>
<organism evidence="11 12">
    <name type="scientific">Candidatus Gottesmanbacteria bacterium GW2011_GWC2_39_8</name>
    <dbReference type="NCBI Taxonomy" id="1618450"/>
    <lineage>
        <taxon>Bacteria</taxon>
        <taxon>Candidatus Gottesmaniibacteriota</taxon>
    </lineage>
</organism>
<evidence type="ECO:0000256" key="5">
    <source>
        <dbReference type="ARBA" id="ARBA00022605"/>
    </source>
</evidence>
<comment type="similarity">
    <text evidence="2">Belongs to the class-II pyridoxal-phosphate-dependent aminotransferase family. Histidinol-phosphate aminotransferase subfamily.</text>
</comment>
<gene>
    <name evidence="11" type="ORF">UT63_C0011G0003</name>
</gene>
<dbReference type="GO" id="GO:0004400">
    <property type="term" value="F:histidinol-phosphate transaminase activity"/>
    <property type="evidence" value="ECO:0007669"/>
    <property type="project" value="UniProtKB-EC"/>
</dbReference>
<dbReference type="GO" id="GO:0030170">
    <property type="term" value="F:pyridoxal phosphate binding"/>
    <property type="evidence" value="ECO:0007669"/>
    <property type="project" value="InterPro"/>
</dbReference>
<evidence type="ECO:0000256" key="1">
    <source>
        <dbReference type="ARBA" id="ARBA00005011"/>
    </source>
</evidence>
<evidence type="ECO:0000256" key="2">
    <source>
        <dbReference type="ARBA" id="ARBA00007970"/>
    </source>
</evidence>
<dbReference type="SUPFAM" id="SSF53383">
    <property type="entry name" value="PLP-dependent transferases"/>
    <property type="match status" value="1"/>
</dbReference>
<evidence type="ECO:0000313" key="12">
    <source>
        <dbReference type="Proteomes" id="UP000034539"/>
    </source>
</evidence>
<sequence length="327" mass="37096">MSDSDIINLEYTTIKTSLPDFIYQDLKEYVRNGNEYHHQPPELVNLLAAKNNIPAESIYLTAGSGESLFNLISTFGQNTVVFPPCFFDYGEVVKFGYKLNQVYSLTENGYQVKPTIFSEATLILLSIPNNPTGTVDKEAVREIVERNPQAVVVVDEAYSFFVKDTVIDWVEKYSNLVILRTFSKDFAMAGFRIGYMVINSRILKEYRKRMQWASVSYLSAGAAMSAINHEDYFRDLCNEIMVIKENFILFLKGNGFKILSSFTNSVLIKFETEAHADNFVKYLNENNIIVNQGNGNSVFGLDNSFVRIAIGTQEQMEIVKTVVEKTV</sequence>
<proteinExistence type="inferred from homology"/>
<dbReference type="Pfam" id="PF00155">
    <property type="entry name" value="Aminotran_1_2"/>
    <property type="match status" value="1"/>
</dbReference>
<evidence type="ECO:0000256" key="7">
    <source>
        <dbReference type="ARBA" id="ARBA00022898"/>
    </source>
</evidence>
<name>A0A0G0Q912_9BACT</name>
<dbReference type="PANTHER" id="PTHR43643:SF6">
    <property type="entry name" value="HISTIDINOL-PHOSPHATE AMINOTRANSFERASE"/>
    <property type="match status" value="1"/>
</dbReference>
<keyword evidence="5" id="KW-0028">Amino-acid biosynthesis</keyword>
<dbReference type="InterPro" id="IPR015421">
    <property type="entry name" value="PyrdxlP-dep_Trfase_major"/>
</dbReference>
<feature type="domain" description="Aminotransferase class I/classII large" evidence="10">
    <location>
        <begin position="40"/>
        <end position="319"/>
    </location>
</feature>
<dbReference type="InterPro" id="IPR004839">
    <property type="entry name" value="Aminotransferase_I/II_large"/>
</dbReference>
<dbReference type="PATRIC" id="fig|1618450.3.peg.324"/>
<comment type="caution">
    <text evidence="11">The sequence shown here is derived from an EMBL/GenBank/DDBJ whole genome shotgun (WGS) entry which is preliminary data.</text>
</comment>
<keyword evidence="6 11" id="KW-0808">Transferase</keyword>
<dbReference type="Gene3D" id="3.90.1150.10">
    <property type="entry name" value="Aspartate Aminotransferase, domain 1"/>
    <property type="match status" value="1"/>
</dbReference>
<evidence type="ECO:0000256" key="3">
    <source>
        <dbReference type="ARBA" id="ARBA00012748"/>
    </source>
</evidence>
<dbReference type="InterPro" id="IPR015424">
    <property type="entry name" value="PyrdxlP-dep_Trfase"/>
</dbReference>
<evidence type="ECO:0000256" key="6">
    <source>
        <dbReference type="ARBA" id="ARBA00022679"/>
    </source>
</evidence>
<evidence type="ECO:0000256" key="9">
    <source>
        <dbReference type="ARBA" id="ARBA00047481"/>
    </source>
</evidence>
<dbReference type="InterPro" id="IPR015422">
    <property type="entry name" value="PyrdxlP-dep_Trfase_small"/>
</dbReference>
<dbReference type="AlphaFoldDB" id="A0A0G0Q912"/>
<dbReference type="PANTHER" id="PTHR43643">
    <property type="entry name" value="HISTIDINOL-PHOSPHATE AMINOTRANSFERASE 2"/>
    <property type="match status" value="1"/>
</dbReference>
<dbReference type="EMBL" id="LBXN01000011">
    <property type="protein sequence ID" value="KKR33821.1"/>
    <property type="molecule type" value="Genomic_DNA"/>
</dbReference>
<dbReference type="InterPro" id="IPR050106">
    <property type="entry name" value="HistidinolP_aminotransfase"/>
</dbReference>
<evidence type="ECO:0000256" key="4">
    <source>
        <dbReference type="ARBA" id="ARBA00022576"/>
    </source>
</evidence>
<dbReference type="GO" id="GO:0000105">
    <property type="term" value="P:L-histidine biosynthetic process"/>
    <property type="evidence" value="ECO:0007669"/>
    <property type="project" value="UniProtKB-KW"/>
</dbReference>
<keyword evidence="8" id="KW-0368">Histidine biosynthesis</keyword>
<keyword evidence="7" id="KW-0663">Pyridoxal phosphate</keyword>
<dbReference type="EC" id="2.6.1.9" evidence="3"/>
<comment type="catalytic activity">
    <reaction evidence="9">
        <text>L-histidinol phosphate + 2-oxoglutarate = 3-(imidazol-4-yl)-2-oxopropyl phosphate + L-glutamate</text>
        <dbReference type="Rhea" id="RHEA:23744"/>
        <dbReference type="ChEBI" id="CHEBI:16810"/>
        <dbReference type="ChEBI" id="CHEBI:29985"/>
        <dbReference type="ChEBI" id="CHEBI:57766"/>
        <dbReference type="ChEBI" id="CHEBI:57980"/>
        <dbReference type="EC" id="2.6.1.9"/>
    </reaction>
</comment>
<dbReference type="CDD" id="cd00609">
    <property type="entry name" value="AAT_like"/>
    <property type="match status" value="1"/>
</dbReference>
<reference evidence="11 12" key="1">
    <citation type="journal article" date="2015" name="Nature">
        <title>rRNA introns, odd ribosomes, and small enigmatic genomes across a large radiation of phyla.</title>
        <authorList>
            <person name="Brown C.T."/>
            <person name="Hug L.A."/>
            <person name="Thomas B.C."/>
            <person name="Sharon I."/>
            <person name="Castelle C.J."/>
            <person name="Singh A."/>
            <person name="Wilkins M.J."/>
            <person name="Williams K.H."/>
            <person name="Banfield J.F."/>
        </authorList>
    </citation>
    <scope>NUCLEOTIDE SEQUENCE [LARGE SCALE GENOMIC DNA]</scope>
</reference>
<dbReference type="Proteomes" id="UP000034539">
    <property type="component" value="Unassembled WGS sequence"/>
</dbReference>
<evidence type="ECO:0000313" key="11">
    <source>
        <dbReference type="EMBL" id="KKR33821.1"/>
    </source>
</evidence>